<dbReference type="PANTHER" id="PTHR42928:SF5">
    <property type="entry name" value="BLR1237 PROTEIN"/>
    <property type="match status" value="1"/>
</dbReference>
<dbReference type="CDD" id="cd07012">
    <property type="entry name" value="PBP2_Bug_TTT"/>
    <property type="match status" value="1"/>
</dbReference>
<evidence type="ECO:0008006" key="4">
    <source>
        <dbReference type="Google" id="ProtNLM"/>
    </source>
</evidence>
<dbReference type="PANTHER" id="PTHR42928">
    <property type="entry name" value="TRICARBOXYLATE-BINDING PROTEIN"/>
    <property type="match status" value="1"/>
</dbReference>
<dbReference type="SUPFAM" id="SSF53850">
    <property type="entry name" value="Periplasmic binding protein-like II"/>
    <property type="match status" value="1"/>
</dbReference>
<name>A0A1F6DVZ1_9BACT</name>
<dbReference type="Proteomes" id="UP000177652">
    <property type="component" value="Unassembled WGS sequence"/>
</dbReference>
<organism evidence="2 3">
    <name type="scientific">Candidatus Kaiserbacteria bacterium RIFCSPHIGHO2_02_FULL_55_20</name>
    <dbReference type="NCBI Taxonomy" id="1798497"/>
    <lineage>
        <taxon>Bacteria</taxon>
        <taxon>Candidatus Kaiseribacteriota</taxon>
    </lineage>
</organism>
<dbReference type="AlphaFoldDB" id="A0A1F6DVZ1"/>
<dbReference type="EMBL" id="MFLK01000044">
    <property type="protein sequence ID" value="OGG65536.1"/>
    <property type="molecule type" value="Genomic_DNA"/>
</dbReference>
<dbReference type="STRING" id="1798497.A3D71_00345"/>
<sequence length="318" mass="33969">MLAILGILAFTTSVYAQEKYPSQPIKILSPFGPDSASTGILRRLGRDLEPLIGVPVVIINQPGGMGVVEAGHLRSANPDGYTIGMLAGIHAASHWLMPEVPYDVRKDFQPITQVAQFANLVVTADPRFRTLGDFVAAARAAPGVFNVGTMQVGSPDYLTAHLLKKSAGLKFEVVAYKLPADVVTGALRGDTQIAIQNYFTFQGAMGEGRLRPLAVTTAQRAPNLPDIPTLQEAGVPGVDTKSWFGLYAPAGTPKERVDFLNKNIRKVLANPAFIEWAAGMGFDLKPSTPDALAATMLRDVELQGEVVRALKASNPKGP</sequence>
<protein>
    <recommendedName>
        <fullName evidence="4">Tripartite tricarboxylate transporter substrate binding protein</fullName>
    </recommendedName>
</protein>
<evidence type="ECO:0000313" key="3">
    <source>
        <dbReference type="Proteomes" id="UP000177652"/>
    </source>
</evidence>
<proteinExistence type="inferred from homology"/>
<comment type="caution">
    <text evidence="2">The sequence shown here is derived from an EMBL/GenBank/DDBJ whole genome shotgun (WGS) entry which is preliminary data.</text>
</comment>
<dbReference type="InterPro" id="IPR042100">
    <property type="entry name" value="Bug_dom1"/>
</dbReference>
<dbReference type="InterPro" id="IPR005064">
    <property type="entry name" value="BUG"/>
</dbReference>
<evidence type="ECO:0000313" key="2">
    <source>
        <dbReference type="EMBL" id="OGG65536.1"/>
    </source>
</evidence>
<dbReference type="Pfam" id="PF03401">
    <property type="entry name" value="TctC"/>
    <property type="match status" value="1"/>
</dbReference>
<dbReference type="PIRSF" id="PIRSF017082">
    <property type="entry name" value="YflP"/>
    <property type="match status" value="1"/>
</dbReference>
<evidence type="ECO:0000256" key="1">
    <source>
        <dbReference type="ARBA" id="ARBA00006987"/>
    </source>
</evidence>
<dbReference type="Gene3D" id="3.40.190.10">
    <property type="entry name" value="Periplasmic binding protein-like II"/>
    <property type="match status" value="1"/>
</dbReference>
<reference evidence="2 3" key="1">
    <citation type="journal article" date="2016" name="Nat. Commun.">
        <title>Thousands of microbial genomes shed light on interconnected biogeochemical processes in an aquifer system.</title>
        <authorList>
            <person name="Anantharaman K."/>
            <person name="Brown C.T."/>
            <person name="Hug L.A."/>
            <person name="Sharon I."/>
            <person name="Castelle C.J."/>
            <person name="Probst A.J."/>
            <person name="Thomas B.C."/>
            <person name="Singh A."/>
            <person name="Wilkins M.J."/>
            <person name="Karaoz U."/>
            <person name="Brodie E.L."/>
            <person name="Williams K.H."/>
            <person name="Hubbard S.S."/>
            <person name="Banfield J.F."/>
        </authorList>
    </citation>
    <scope>NUCLEOTIDE SEQUENCE [LARGE SCALE GENOMIC DNA]</scope>
</reference>
<dbReference type="Gene3D" id="3.40.190.150">
    <property type="entry name" value="Bordetella uptake gene, domain 1"/>
    <property type="match status" value="1"/>
</dbReference>
<accession>A0A1F6DVZ1</accession>
<comment type="similarity">
    <text evidence="1">Belongs to the UPF0065 (bug) family.</text>
</comment>
<gene>
    <name evidence="2" type="ORF">A3D71_00345</name>
</gene>